<dbReference type="Gene3D" id="1.20.140.10">
    <property type="entry name" value="Butyryl-CoA Dehydrogenase, subunit A, domain 3"/>
    <property type="match status" value="1"/>
</dbReference>
<dbReference type="PIRSF" id="PIRSF016578">
    <property type="entry name" value="HsaA"/>
    <property type="match status" value="1"/>
</dbReference>
<dbReference type="InterPro" id="IPR036250">
    <property type="entry name" value="AcylCo_DH-like_C"/>
</dbReference>
<comment type="caution">
    <text evidence="9">The sequence shown here is derived from an EMBL/GenBank/DDBJ whole genome shotgun (WGS) entry which is preliminary data.</text>
</comment>
<dbReference type="SUPFAM" id="SSF47203">
    <property type="entry name" value="Acyl-CoA dehydrogenase C-terminal domain-like"/>
    <property type="match status" value="1"/>
</dbReference>
<dbReference type="Pfam" id="PF02770">
    <property type="entry name" value="Acyl-CoA_dh_M"/>
    <property type="match status" value="1"/>
</dbReference>
<accession>A0ABV7X9Z3</accession>
<dbReference type="PANTHER" id="PTHR43884:SF12">
    <property type="entry name" value="ISOVALERYL-COA DEHYDROGENASE, MITOCHONDRIAL-RELATED"/>
    <property type="match status" value="1"/>
</dbReference>
<dbReference type="Pfam" id="PF02771">
    <property type="entry name" value="Acyl-CoA_dh_N"/>
    <property type="match status" value="1"/>
</dbReference>
<gene>
    <name evidence="9" type="ORF">ACFOMD_10205</name>
</gene>
<dbReference type="SUPFAM" id="SSF56645">
    <property type="entry name" value="Acyl-CoA dehydrogenase NM domain-like"/>
    <property type="match status" value="1"/>
</dbReference>
<evidence type="ECO:0000256" key="1">
    <source>
        <dbReference type="ARBA" id="ARBA00001974"/>
    </source>
</evidence>
<dbReference type="InterPro" id="IPR037069">
    <property type="entry name" value="AcylCoA_DH/ox_N_sf"/>
</dbReference>
<keyword evidence="3 5" id="KW-0285">Flavoprotein</keyword>
<evidence type="ECO:0000259" key="6">
    <source>
        <dbReference type="Pfam" id="PF00441"/>
    </source>
</evidence>
<evidence type="ECO:0000256" key="3">
    <source>
        <dbReference type="ARBA" id="ARBA00022630"/>
    </source>
</evidence>
<feature type="domain" description="Acyl-CoA oxidase/dehydrogenase middle" evidence="7">
    <location>
        <begin position="130"/>
        <end position="225"/>
    </location>
</feature>
<dbReference type="Gene3D" id="1.10.540.10">
    <property type="entry name" value="Acyl-CoA dehydrogenase/oxidase, N-terminal domain"/>
    <property type="match status" value="1"/>
</dbReference>
<keyword evidence="5 9" id="KW-0560">Oxidoreductase</keyword>
<sequence length="388" mass="42186">MSVPSLATAAFMADEELSIFSNSVGRFLDDVASPEAIEGWRQAKQVDRAVWRQAGEAGLLGVSVPVEYGGAGGDFRHEAAIIEEIGHRGADALTICLHNAVILPYLLSFGTEAQKQRWVPRLCTGELVAAIAMTEPGAGSDLQAMRTAARRDRDGYAISGQKTFISNGQIANLIIVAAKTDPNAGSRGLSLFVVETDGAGPSFQRGRNLDKVGQEGQDTSELFFDAHHVPADCLLGEIEGEGLAQLMQKLPQERLVIAWQSISMIERALAVTLEHVKQRQIFGQPLAAFQNTQFTLAEYKTEATIARVFVNECTARLLAGTLDSATGSMAKYWVSDLLSKIVDGCLQLFGGYGYMNEYPIARMYRDSRIHRIYGGANEVMKLLIARTL</sequence>
<dbReference type="InterPro" id="IPR013786">
    <property type="entry name" value="AcylCoA_DH/ox_N"/>
</dbReference>
<dbReference type="EC" id="1.-.-.-" evidence="9"/>
<dbReference type="PROSITE" id="PS00072">
    <property type="entry name" value="ACYL_COA_DH_1"/>
    <property type="match status" value="1"/>
</dbReference>
<evidence type="ECO:0000313" key="9">
    <source>
        <dbReference type="EMBL" id="MFC3712945.1"/>
    </source>
</evidence>
<evidence type="ECO:0000256" key="4">
    <source>
        <dbReference type="ARBA" id="ARBA00022827"/>
    </source>
</evidence>
<keyword evidence="4 5" id="KW-0274">FAD</keyword>
<dbReference type="PANTHER" id="PTHR43884">
    <property type="entry name" value="ACYL-COA DEHYDROGENASE"/>
    <property type="match status" value="1"/>
</dbReference>
<evidence type="ECO:0000256" key="2">
    <source>
        <dbReference type="ARBA" id="ARBA00009347"/>
    </source>
</evidence>
<dbReference type="EMBL" id="JBHRXV010000009">
    <property type="protein sequence ID" value="MFC3712945.1"/>
    <property type="molecule type" value="Genomic_DNA"/>
</dbReference>
<dbReference type="RefSeq" id="WP_380860822.1">
    <property type="nucleotide sequence ID" value="NZ_JBHRXV010000009.1"/>
</dbReference>
<dbReference type="Pfam" id="PF00441">
    <property type="entry name" value="Acyl-CoA_dh_1"/>
    <property type="match status" value="1"/>
</dbReference>
<dbReference type="PROSITE" id="PS00073">
    <property type="entry name" value="ACYL_COA_DH_2"/>
    <property type="match status" value="1"/>
</dbReference>
<evidence type="ECO:0000259" key="8">
    <source>
        <dbReference type="Pfam" id="PF02771"/>
    </source>
</evidence>
<protein>
    <submittedName>
        <fullName evidence="9">Acyl-CoA dehydrogenase family protein</fullName>
        <ecNumber evidence="9">1.-.-.-</ecNumber>
    </submittedName>
</protein>
<dbReference type="Proteomes" id="UP001595615">
    <property type="component" value="Unassembled WGS sequence"/>
</dbReference>
<dbReference type="GO" id="GO:0016491">
    <property type="term" value="F:oxidoreductase activity"/>
    <property type="evidence" value="ECO:0007669"/>
    <property type="project" value="UniProtKB-KW"/>
</dbReference>
<feature type="domain" description="Acyl-CoA dehydrogenase/oxidase N-terminal" evidence="8">
    <location>
        <begin position="15"/>
        <end position="126"/>
    </location>
</feature>
<dbReference type="InterPro" id="IPR006089">
    <property type="entry name" value="Acyl-CoA_DH_CS"/>
</dbReference>
<organism evidence="9 10">
    <name type="scientific">Sphingoaurantiacus capsulatus</name>
    <dbReference type="NCBI Taxonomy" id="1771310"/>
    <lineage>
        <taxon>Bacteria</taxon>
        <taxon>Pseudomonadati</taxon>
        <taxon>Pseudomonadota</taxon>
        <taxon>Alphaproteobacteria</taxon>
        <taxon>Sphingomonadales</taxon>
        <taxon>Sphingosinicellaceae</taxon>
        <taxon>Sphingoaurantiacus</taxon>
    </lineage>
</organism>
<dbReference type="InterPro" id="IPR009075">
    <property type="entry name" value="AcylCo_DH/oxidase_C"/>
</dbReference>
<dbReference type="InterPro" id="IPR046373">
    <property type="entry name" value="Acyl-CoA_Oxase/DH_mid-dom_sf"/>
</dbReference>
<evidence type="ECO:0000313" key="10">
    <source>
        <dbReference type="Proteomes" id="UP001595615"/>
    </source>
</evidence>
<feature type="domain" description="Acyl-CoA dehydrogenase/oxidase C-terminal" evidence="6">
    <location>
        <begin position="240"/>
        <end position="387"/>
    </location>
</feature>
<name>A0ABV7X9Z3_9SPHN</name>
<reference evidence="10" key="1">
    <citation type="journal article" date="2019" name="Int. J. Syst. Evol. Microbiol.">
        <title>The Global Catalogue of Microorganisms (GCM) 10K type strain sequencing project: providing services to taxonomists for standard genome sequencing and annotation.</title>
        <authorList>
            <consortium name="The Broad Institute Genomics Platform"/>
            <consortium name="The Broad Institute Genome Sequencing Center for Infectious Disease"/>
            <person name="Wu L."/>
            <person name="Ma J."/>
        </authorList>
    </citation>
    <scope>NUCLEOTIDE SEQUENCE [LARGE SCALE GENOMIC DNA]</scope>
    <source>
        <strain evidence="10">KCTC 42644</strain>
    </source>
</reference>
<dbReference type="Gene3D" id="2.40.110.10">
    <property type="entry name" value="Butyryl-CoA Dehydrogenase, subunit A, domain 2"/>
    <property type="match status" value="1"/>
</dbReference>
<proteinExistence type="inferred from homology"/>
<comment type="cofactor">
    <cofactor evidence="1 5">
        <name>FAD</name>
        <dbReference type="ChEBI" id="CHEBI:57692"/>
    </cofactor>
</comment>
<dbReference type="InterPro" id="IPR009100">
    <property type="entry name" value="AcylCoA_DH/oxidase_NM_dom_sf"/>
</dbReference>
<dbReference type="InterPro" id="IPR006091">
    <property type="entry name" value="Acyl-CoA_Oxase/DH_mid-dom"/>
</dbReference>
<comment type="similarity">
    <text evidence="2 5">Belongs to the acyl-CoA dehydrogenase family.</text>
</comment>
<keyword evidence="10" id="KW-1185">Reference proteome</keyword>
<evidence type="ECO:0000256" key="5">
    <source>
        <dbReference type="RuleBase" id="RU362125"/>
    </source>
</evidence>
<evidence type="ECO:0000259" key="7">
    <source>
        <dbReference type="Pfam" id="PF02770"/>
    </source>
</evidence>